<name>A0A254NAA2_9BURK</name>
<dbReference type="Pfam" id="PF21880">
    <property type="entry name" value="DUF6916"/>
    <property type="match status" value="1"/>
</dbReference>
<keyword evidence="3" id="KW-1185">Reference proteome</keyword>
<dbReference type="RefSeq" id="WP_088482804.1">
    <property type="nucleotide sequence ID" value="NZ_JBCNLH010000005.1"/>
</dbReference>
<dbReference type="EMBL" id="NISI01000002">
    <property type="protein sequence ID" value="OWR04670.1"/>
    <property type="molecule type" value="Genomic_DNA"/>
</dbReference>
<accession>A0A254NAA2</accession>
<dbReference type="InterPro" id="IPR054209">
    <property type="entry name" value="DUF6916"/>
</dbReference>
<evidence type="ECO:0000259" key="1">
    <source>
        <dbReference type="Pfam" id="PF21880"/>
    </source>
</evidence>
<reference evidence="2 3" key="1">
    <citation type="journal article" date="2007" name="Int. J. Syst. Evol. Microbiol.">
        <title>Description of Pelomonas aquatica sp. nov. and Pelomonas puraquae sp. nov., isolated from industrial and haemodialysis water.</title>
        <authorList>
            <person name="Gomila M."/>
            <person name="Bowien B."/>
            <person name="Falsen E."/>
            <person name="Moore E.R."/>
            <person name="Lalucat J."/>
        </authorList>
    </citation>
    <scope>NUCLEOTIDE SEQUENCE [LARGE SCALE GENOMIC DNA]</scope>
    <source>
        <strain evidence="2 3">CCUG 52769</strain>
    </source>
</reference>
<feature type="domain" description="DUF6916" evidence="1">
    <location>
        <begin position="6"/>
        <end position="97"/>
    </location>
</feature>
<evidence type="ECO:0000313" key="2">
    <source>
        <dbReference type="EMBL" id="OWR04670.1"/>
    </source>
</evidence>
<gene>
    <name evidence="2" type="ORF">CDO81_08815</name>
</gene>
<protein>
    <recommendedName>
        <fullName evidence="1">DUF6916 domain-containing protein</fullName>
    </recommendedName>
</protein>
<proteinExistence type="predicted"/>
<dbReference type="OrthoDB" id="8907973at2"/>
<sequence length="98" mass="10384">MAEGALTLADFQPHVGSCFWLQRDGEPPIATALVAVRAATAGSTRPRAPFSLAFDAPAEPQLAQRIYRLAHAELGALDIFLVPVARSATGMTYEAVFG</sequence>
<dbReference type="AlphaFoldDB" id="A0A254NAA2"/>
<comment type="caution">
    <text evidence="2">The sequence shown here is derived from an EMBL/GenBank/DDBJ whole genome shotgun (WGS) entry which is preliminary data.</text>
</comment>
<organism evidence="2 3">
    <name type="scientific">Roseateles puraquae</name>
    <dbReference type="NCBI Taxonomy" id="431059"/>
    <lineage>
        <taxon>Bacteria</taxon>
        <taxon>Pseudomonadati</taxon>
        <taxon>Pseudomonadota</taxon>
        <taxon>Betaproteobacteria</taxon>
        <taxon>Burkholderiales</taxon>
        <taxon>Sphaerotilaceae</taxon>
        <taxon>Roseateles</taxon>
    </lineage>
</organism>
<dbReference type="Proteomes" id="UP000197446">
    <property type="component" value="Unassembled WGS sequence"/>
</dbReference>
<evidence type="ECO:0000313" key="3">
    <source>
        <dbReference type="Proteomes" id="UP000197446"/>
    </source>
</evidence>